<keyword evidence="2" id="KW-0472">Membrane</keyword>
<protein>
    <submittedName>
        <fullName evidence="3">Uncharacterized protein</fullName>
    </submittedName>
</protein>
<gene>
    <name evidence="3" type="ORF">WOLCODRAFT_145036</name>
</gene>
<organism evidence="3 4">
    <name type="scientific">Wolfiporia cocos (strain MD-104)</name>
    <name type="common">Brown rot fungus</name>
    <dbReference type="NCBI Taxonomy" id="742152"/>
    <lineage>
        <taxon>Eukaryota</taxon>
        <taxon>Fungi</taxon>
        <taxon>Dikarya</taxon>
        <taxon>Basidiomycota</taxon>
        <taxon>Agaricomycotina</taxon>
        <taxon>Agaricomycetes</taxon>
        <taxon>Polyporales</taxon>
        <taxon>Phaeolaceae</taxon>
        <taxon>Wolfiporia</taxon>
    </lineage>
</organism>
<feature type="transmembrane region" description="Helical" evidence="2">
    <location>
        <begin position="109"/>
        <end position="131"/>
    </location>
</feature>
<name>A0A2H3JQW6_WOLCO</name>
<dbReference type="AlphaFoldDB" id="A0A2H3JQW6"/>
<feature type="transmembrane region" description="Helical" evidence="2">
    <location>
        <begin position="324"/>
        <end position="351"/>
    </location>
</feature>
<dbReference type="EMBL" id="KB468157">
    <property type="protein sequence ID" value="PCH44536.1"/>
    <property type="molecule type" value="Genomic_DNA"/>
</dbReference>
<proteinExistence type="predicted"/>
<keyword evidence="2" id="KW-0812">Transmembrane</keyword>
<dbReference type="STRING" id="742152.A0A2H3JQW6"/>
<feature type="region of interest" description="Disordered" evidence="1">
    <location>
        <begin position="1"/>
        <end position="44"/>
    </location>
</feature>
<evidence type="ECO:0000313" key="3">
    <source>
        <dbReference type="EMBL" id="PCH44536.1"/>
    </source>
</evidence>
<keyword evidence="4" id="KW-1185">Reference proteome</keyword>
<dbReference type="OrthoDB" id="2923771at2759"/>
<sequence>MPPMAGEYEEVPVSEEKTHKRSNSWQVHEESPEDEDTGLLKGRPVHRPTELAIDESLDSNTLYSSKTLVDDVEPNRLPALTRSNSAWVRFRAWVANVTWRLLICTQQHWIIVSVSLVLAIVSISMSIGWSMRLSGFAGVQNLDIWYTDNPTAVRLRTNLVAIDSEAQTMTLDWWVDYRCPYQDCLDVDVYIDRNYLRSKDESSDNSSTHIPDPIFVINGTEYLYQTRHSDYRYGSAQFRTIWAITNVYAGGRSAQAYPFDKYFATLICWAETSPGAESVKVGIVYTGGIVVGYNVILEDRMSGDAPGGTLLKNMVVTRGLVIRLYTVIIVLAIWLITLVLLFGCITTVIFGKGVKPDLLVLPVTALFSFTSLRATFPGAPDTFGADIVRPCMRNINRVDRVHGVARIPTYKPGALSYAVRCNLEGMPVYT</sequence>
<dbReference type="Proteomes" id="UP000218811">
    <property type="component" value="Unassembled WGS sequence"/>
</dbReference>
<reference evidence="3 4" key="1">
    <citation type="journal article" date="2012" name="Science">
        <title>The Paleozoic origin of enzymatic lignin decomposition reconstructed from 31 fungal genomes.</title>
        <authorList>
            <person name="Floudas D."/>
            <person name="Binder M."/>
            <person name="Riley R."/>
            <person name="Barry K."/>
            <person name="Blanchette R.A."/>
            <person name="Henrissat B."/>
            <person name="Martinez A.T."/>
            <person name="Otillar R."/>
            <person name="Spatafora J.W."/>
            <person name="Yadav J.S."/>
            <person name="Aerts A."/>
            <person name="Benoit I."/>
            <person name="Boyd A."/>
            <person name="Carlson A."/>
            <person name="Copeland A."/>
            <person name="Coutinho P.M."/>
            <person name="de Vries R.P."/>
            <person name="Ferreira P."/>
            <person name="Findley K."/>
            <person name="Foster B."/>
            <person name="Gaskell J."/>
            <person name="Glotzer D."/>
            <person name="Gorecki P."/>
            <person name="Heitman J."/>
            <person name="Hesse C."/>
            <person name="Hori C."/>
            <person name="Igarashi K."/>
            <person name="Jurgens J.A."/>
            <person name="Kallen N."/>
            <person name="Kersten P."/>
            <person name="Kohler A."/>
            <person name="Kuees U."/>
            <person name="Kumar T.K.A."/>
            <person name="Kuo A."/>
            <person name="LaButti K."/>
            <person name="Larrondo L.F."/>
            <person name="Lindquist E."/>
            <person name="Ling A."/>
            <person name="Lombard V."/>
            <person name="Lucas S."/>
            <person name="Lundell T."/>
            <person name="Martin R."/>
            <person name="McLaughlin D.J."/>
            <person name="Morgenstern I."/>
            <person name="Morin E."/>
            <person name="Murat C."/>
            <person name="Nagy L.G."/>
            <person name="Nolan M."/>
            <person name="Ohm R.A."/>
            <person name="Patyshakuliyeva A."/>
            <person name="Rokas A."/>
            <person name="Ruiz-Duenas F.J."/>
            <person name="Sabat G."/>
            <person name="Salamov A."/>
            <person name="Samejima M."/>
            <person name="Schmutz J."/>
            <person name="Slot J.C."/>
            <person name="St John F."/>
            <person name="Stenlid J."/>
            <person name="Sun H."/>
            <person name="Sun S."/>
            <person name="Syed K."/>
            <person name="Tsang A."/>
            <person name="Wiebenga A."/>
            <person name="Young D."/>
            <person name="Pisabarro A."/>
            <person name="Eastwood D.C."/>
            <person name="Martin F."/>
            <person name="Cullen D."/>
            <person name="Grigoriev I.V."/>
            <person name="Hibbett D.S."/>
        </authorList>
    </citation>
    <scope>NUCLEOTIDE SEQUENCE [LARGE SCALE GENOMIC DNA]</scope>
    <source>
        <strain evidence="3 4">MD-104</strain>
    </source>
</reference>
<evidence type="ECO:0000256" key="1">
    <source>
        <dbReference type="SAM" id="MobiDB-lite"/>
    </source>
</evidence>
<keyword evidence="2" id="KW-1133">Transmembrane helix</keyword>
<accession>A0A2H3JQW6</accession>
<evidence type="ECO:0000313" key="4">
    <source>
        <dbReference type="Proteomes" id="UP000218811"/>
    </source>
</evidence>
<dbReference type="Pfam" id="PF14494">
    <property type="entry name" value="DUF4436"/>
    <property type="match status" value="1"/>
</dbReference>
<dbReference type="InterPro" id="IPR027948">
    <property type="entry name" value="DUF4436"/>
</dbReference>
<evidence type="ECO:0000256" key="2">
    <source>
        <dbReference type="SAM" id="Phobius"/>
    </source>
</evidence>